<evidence type="ECO:0000313" key="4">
    <source>
        <dbReference type="Proteomes" id="UP000824540"/>
    </source>
</evidence>
<evidence type="ECO:0000256" key="1">
    <source>
        <dbReference type="SAM" id="MobiDB-lite"/>
    </source>
</evidence>
<feature type="compositionally biased region" description="Basic and acidic residues" evidence="1">
    <location>
        <begin position="88"/>
        <end position="103"/>
    </location>
</feature>
<comment type="caution">
    <text evidence="3">The sequence shown here is derived from an EMBL/GenBank/DDBJ whole genome shotgun (WGS) entry which is preliminary data.</text>
</comment>
<evidence type="ECO:0000256" key="2">
    <source>
        <dbReference type="SAM" id="SignalP"/>
    </source>
</evidence>
<sequence>MITLVFILGDVPLGVLAFALWDSTIQACVYRALSGPPSRSEPVSAHLEYPGFLRLFGAPGGEWGQAFEKRELCRRWRGGGGRGNAAKDAQREPRSLWRLEERG</sequence>
<proteinExistence type="predicted"/>
<feature type="region of interest" description="Disordered" evidence="1">
    <location>
        <begin position="77"/>
        <end position="103"/>
    </location>
</feature>
<keyword evidence="4" id="KW-1185">Reference proteome</keyword>
<name>A0A8T2P694_9TELE</name>
<feature type="chain" id="PRO_5035746413" evidence="2">
    <location>
        <begin position="18"/>
        <end position="103"/>
    </location>
</feature>
<gene>
    <name evidence="3" type="ORF">JZ751_004110</name>
</gene>
<dbReference type="EMBL" id="JAFBMS010000012">
    <property type="protein sequence ID" value="KAG9348085.1"/>
    <property type="molecule type" value="Genomic_DNA"/>
</dbReference>
<keyword evidence="2" id="KW-0732">Signal</keyword>
<organism evidence="3 4">
    <name type="scientific">Albula glossodonta</name>
    <name type="common">roundjaw bonefish</name>
    <dbReference type="NCBI Taxonomy" id="121402"/>
    <lineage>
        <taxon>Eukaryota</taxon>
        <taxon>Metazoa</taxon>
        <taxon>Chordata</taxon>
        <taxon>Craniata</taxon>
        <taxon>Vertebrata</taxon>
        <taxon>Euteleostomi</taxon>
        <taxon>Actinopterygii</taxon>
        <taxon>Neopterygii</taxon>
        <taxon>Teleostei</taxon>
        <taxon>Albuliformes</taxon>
        <taxon>Albulidae</taxon>
        <taxon>Albula</taxon>
    </lineage>
</organism>
<accession>A0A8T2P694</accession>
<protein>
    <submittedName>
        <fullName evidence="3">Uncharacterized protein</fullName>
    </submittedName>
</protein>
<feature type="signal peptide" evidence="2">
    <location>
        <begin position="1"/>
        <end position="17"/>
    </location>
</feature>
<reference evidence="3" key="1">
    <citation type="thesis" date="2021" institute="BYU ScholarsArchive" country="Provo, UT, USA">
        <title>Applications of and Algorithms for Genome Assembly and Genomic Analyses with an Emphasis on Marine Teleosts.</title>
        <authorList>
            <person name="Pickett B.D."/>
        </authorList>
    </citation>
    <scope>NUCLEOTIDE SEQUENCE</scope>
    <source>
        <strain evidence="3">HI-2016</strain>
    </source>
</reference>
<dbReference type="Proteomes" id="UP000824540">
    <property type="component" value="Unassembled WGS sequence"/>
</dbReference>
<evidence type="ECO:0000313" key="3">
    <source>
        <dbReference type="EMBL" id="KAG9348085.1"/>
    </source>
</evidence>
<dbReference type="AlphaFoldDB" id="A0A8T2P694"/>
<feature type="non-terminal residue" evidence="3">
    <location>
        <position position="103"/>
    </location>
</feature>